<sequence length="68" mass="6996">MPQGAPAGWQNRRTAQQIRTTVADGLCVGGCEPGPTNAGGRGWARAAMPWNGLGSAYGPLGVEWLGCL</sequence>
<evidence type="ECO:0000313" key="2">
    <source>
        <dbReference type="Proteomes" id="UP000498740"/>
    </source>
</evidence>
<reference evidence="1 2" key="1">
    <citation type="submission" date="2020-05" db="EMBL/GenBank/DDBJ databases">
        <title>Whole genome shotgun sequence of Streptomyces microflavus NBRC 13062.</title>
        <authorList>
            <person name="Komaki H."/>
            <person name="Tamura T."/>
        </authorList>
    </citation>
    <scope>NUCLEOTIDE SEQUENCE [LARGE SCALE GENOMIC DNA]</scope>
    <source>
        <strain evidence="1 2">NBRC 13062</strain>
    </source>
</reference>
<comment type="caution">
    <text evidence="1">The sequence shown here is derived from an EMBL/GenBank/DDBJ whole genome shotgun (WGS) entry which is preliminary data.</text>
</comment>
<accession>A0A7J0D3K3</accession>
<gene>
    <name evidence="1" type="ORF">Smic_78580</name>
</gene>
<organism evidence="1 2">
    <name type="scientific">Streptomyces microflavus</name>
    <name type="common">Streptomyces lipmanii</name>
    <dbReference type="NCBI Taxonomy" id="1919"/>
    <lineage>
        <taxon>Bacteria</taxon>
        <taxon>Bacillati</taxon>
        <taxon>Actinomycetota</taxon>
        <taxon>Actinomycetes</taxon>
        <taxon>Kitasatosporales</taxon>
        <taxon>Streptomycetaceae</taxon>
        <taxon>Streptomyces</taxon>
    </lineage>
</organism>
<proteinExistence type="predicted"/>
<name>A0A7J0D3K3_STRMI</name>
<dbReference type="Proteomes" id="UP000498740">
    <property type="component" value="Unassembled WGS sequence"/>
</dbReference>
<dbReference type="AlphaFoldDB" id="A0A7J0D3K3"/>
<protein>
    <submittedName>
        <fullName evidence="1">Uncharacterized protein</fullName>
    </submittedName>
</protein>
<dbReference type="EMBL" id="BLWD01000002">
    <property type="protein sequence ID" value="GFN09302.1"/>
    <property type="molecule type" value="Genomic_DNA"/>
</dbReference>
<evidence type="ECO:0000313" key="1">
    <source>
        <dbReference type="EMBL" id="GFN09302.1"/>
    </source>
</evidence>